<evidence type="ECO:0000313" key="2">
    <source>
        <dbReference type="EMBL" id="GIZ41326.1"/>
    </source>
</evidence>
<dbReference type="GeneID" id="68290208"/>
<proteinExistence type="predicted"/>
<organism evidence="2 3">
    <name type="scientific">Cercospora kikuchii</name>
    <dbReference type="NCBI Taxonomy" id="84275"/>
    <lineage>
        <taxon>Eukaryota</taxon>
        <taxon>Fungi</taxon>
        <taxon>Dikarya</taxon>
        <taxon>Ascomycota</taxon>
        <taxon>Pezizomycotina</taxon>
        <taxon>Dothideomycetes</taxon>
        <taxon>Dothideomycetidae</taxon>
        <taxon>Mycosphaerellales</taxon>
        <taxon>Mycosphaerellaceae</taxon>
        <taxon>Cercospora</taxon>
    </lineage>
</organism>
<comment type="caution">
    <text evidence="2">The sequence shown here is derived from an EMBL/GenBank/DDBJ whole genome shotgun (WGS) entry which is preliminary data.</text>
</comment>
<dbReference type="EMBL" id="BOLY01000003">
    <property type="protein sequence ID" value="GIZ41326.1"/>
    <property type="molecule type" value="Genomic_DNA"/>
</dbReference>
<name>A0A9P3FBI5_9PEZI</name>
<dbReference type="RefSeq" id="XP_044655813.1">
    <property type="nucleotide sequence ID" value="XM_044799878.1"/>
</dbReference>
<dbReference type="AlphaFoldDB" id="A0A9P3FBI5"/>
<protein>
    <submittedName>
        <fullName evidence="2">Uncharacterized protein</fullName>
    </submittedName>
</protein>
<dbReference type="Proteomes" id="UP000825890">
    <property type="component" value="Unassembled WGS sequence"/>
</dbReference>
<feature type="region of interest" description="Disordered" evidence="1">
    <location>
        <begin position="52"/>
        <end position="83"/>
    </location>
</feature>
<accession>A0A9P3FBI5</accession>
<keyword evidence="3" id="KW-1185">Reference proteome</keyword>
<evidence type="ECO:0000256" key="1">
    <source>
        <dbReference type="SAM" id="MobiDB-lite"/>
    </source>
</evidence>
<gene>
    <name evidence="2" type="ORF">CKM354_000463300</name>
</gene>
<reference evidence="2 3" key="1">
    <citation type="submission" date="2021-01" db="EMBL/GenBank/DDBJ databases">
        <title>Cercospora kikuchii MAFF 305040 whole genome shotgun sequence.</title>
        <authorList>
            <person name="Kashiwa T."/>
            <person name="Suzuki T."/>
        </authorList>
    </citation>
    <scope>NUCLEOTIDE SEQUENCE [LARGE SCALE GENOMIC DNA]</scope>
    <source>
        <strain evidence="2 3">MAFF 305040</strain>
    </source>
</reference>
<evidence type="ECO:0000313" key="3">
    <source>
        <dbReference type="Proteomes" id="UP000825890"/>
    </source>
</evidence>
<feature type="compositionally biased region" description="Basic and acidic residues" evidence="1">
    <location>
        <begin position="65"/>
        <end position="74"/>
    </location>
</feature>
<sequence length="83" mass="8894">MDLIRFILAPSQIVATAIQQRPGISIRTTISKLVVLTIDVEDLIAGITLEGAKNTDGRAGGSAFDPEKEDERSVAAKSNGKWQ</sequence>